<evidence type="ECO:0008006" key="4">
    <source>
        <dbReference type="Google" id="ProtNLM"/>
    </source>
</evidence>
<dbReference type="InterPro" id="IPR036086">
    <property type="entry name" value="ParB/Sulfiredoxin_sf"/>
</dbReference>
<feature type="compositionally biased region" description="Basic and acidic residues" evidence="1">
    <location>
        <begin position="1"/>
        <end position="11"/>
    </location>
</feature>
<dbReference type="Proteomes" id="UP001597151">
    <property type="component" value="Unassembled WGS sequence"/>
</dbReference>
<gene>
    <name evidence="2" type="ORF">ACFQ3C_05040</name>
</gene>
<accession>A0ABW3TC49</accession>
<protein>
    <recommendedName>
        <fullName evidence="4">ParB/Sulfiredoxin domain-containing protein</fullName>
    </recommendedName>
</protein>
<name>A0ABW3TC49_9RHOB</name>
<evidence type="ECO:0000256" key="1">
    <source>
        <dbReference type="SAM" id="MobiDB-lite"/>
    </source>
</evidence>
<evidence type="ECO:0000313" key="3">
    <source>
        <dbReference type="Proteomes" id="UP001597151"/>
    </source>
</evidence>
<proteinExistence type="predicted"/>
<organism evidence="2 3">
    <name type="scientific">Seohaeicola saemankumensis</name>
    <dbReference type="NCBI Taxonomy" id="481181"/>
    <lineage>
        <taxon>Bacteria</taxon>
        <taxon>Pseudomonadati</taxon>
        <taxon>Pseudomonadota</taxon>
        <taxon>Alphaproteobacteria</taxon>
        <taxon>Rhodobacterales</taxon>
        <taxon>Roseobacteraceae</taxon>
        <taxon>Seohaeicola</taxon>
    </lineage>
</organism>
<feature type="region of interest" description="Disordered" evidence="1">
    <location>
        <begin position="1"/>
        <end position="31"/>
    </location>
</feature>
<dbReference type="RefSeq" id="WP_380789389.1">
    <property type="nucleotide sequence ID" value="NZ_JBHTKR010000002.1"/>
</dbReference>
<keyword evidence="3" id="KW-1185">Reference proteome</keyword>
<dbReference type="SUPFAM" id="SSF110849">
    <property type="entry name" value="ParB/Sulfiredoxin"/>
    <property type="match status" value="1"/>
</dbReference>
<sequence length="346" mass="39189">MTQFDNPKKSMQEAYDELEQDMQEGSPSEPDMSRIVNLEGVLYAPDDILKVRTAVFQPRSLQGQLGEEAHLTREIIDALKRGGAEVLDPVVIWWSGRRFIVVDGHHRLIAIRKYNHENRQRKGFRKIRVPVTVITGEIAEAKVHSTRENAKAKLSLRKEDRVNWAWKQVVLHFGGVDRGKFVMAQRCRDLHVSERLLQQMKATFKKLVELDAADPDPVPRVDRRNPAGAGFEPDNLPDREWVFAISELSWGRAQRMAEGVSEFDEEFTNEKRQRAIDAAVIKLTRALGPEAFSDPRSAEITGEAILAISNRFLELAGWSPDFLGSMKQALHALSGDNLAGLDEDFE</sequence>
<reference evidence="3" key="1">
    <citation type="journal article" date="2019" name="Int. J. Syst. Evol. Microbiol.">
        <title>The Global Catalogue of Microorganisms (GCM) 10K type strain sequencing project: providing services to taxonomists for standard genome sequencing and annotation.</title>
        <authorList>
            <consortium name="The Broad Institute Genomics Platform"/>
            <consortium name="The Broad Institute Genome Sequencing Center for Infectious Disease"/>
            <person name="Wu L."/>
            <person name="Ma J."/>
        </authorList>
    </citation>
    <scope>NUCLEOTIDE SEQUENCE [LARGE SCALE GENOMIC DNA]</scope>
    <source>
        <strain evidence="3">CCUG 55328</strain>
    </source>
</reference>
<dbReference type="EMBL" id="JBHTKR010000002">
    <property type="protein sequence ID" value="MFD1194026.1"/>
    <property type="molecule type" value="Genomic_DNA"/>
</dbReference>
<evidence type="ECO:0000313" key="2">
    <source>
        <dbReference type="EMBL" id="MFD1194026.1"/>
    </source>
</evidence>
<comment type="caution">
    <text evidence="2">The sequence shown here is derived from an EMBL/GenBank/DDBJ whole genome shotgun (WGS) entry which is preliminary data.</text>
</comment>